<dbReference type="STRING" id="715226.ABI_25470"/>
<dbReference type="OrthoDB" id="7171989at2"/>
<name>F4QP75_9CAUL</name>
<feature type="signal peptide" evidence="1">
    <location>
        <begin position="1"/>
        <end position="26"/>
    </location>
</feature>
<feature type="chain" id="PRO_5003314293" evidence="1">
    <location>
        <begin position="27"/>
        <end position="186"/>
    </location>
</feature>
<dbReference type="EMBL" id="GL883078">
    <property type="protein sequence ID" value="EGF91133.1"/>
    <property type="molecule type" value="Genomic_DNA"/>
</dbReference>
<accession>F4QP75</accession>
<keyword evidence="3" id="KW-1185">Reference proteome</keyword>
<dbReference type="Proteomes" id="UP000006512">
    <property type="component" value="Unassembled WGS sequence"/>
</dbReference>
<evidence type="ECO:0000313" key="3">
    <source>
        <dbReference type="Proteomes" id="UP000006512"/>
    </source>
</evidence>
<reference evidence="3" key="1">
    <citation type="submission" date="2011-03" db="EMBL/GenBank/DDBJ databases">
        <title>Draft genome sequence of Brevundimonas diminuta.</title>
        <authorList>
            <person name="Brown P.J.B."/>
            <person name="Buechlein A."/>
            <person name="Hemmerich C."/>
            <person name="Brun Y.V."/>
        </authorList>
    </citation>
    <scope>NUCLEOTIDE SEQUENCE [LARGE SCALE GENOMIC DNA]</scope>
    <source>
        <strain evidence="3">C19</strain>
    </source>
</reference>
<protein>
    <submittedName>
        <fullName evidence="2">Uncharacterized protein</fullName>
    </submittedName>
</protein>
<dbReference type="RefSeq" id="WP_006273325.1">
    <property type="nucleotide sequence ID" value="NZ_GL883078.1"/>
</dbReference>
<dbReference type="AlphaFoldDB" id="F4QP75"/>
<evidence type="ECO:0000313" key="2">
    <source>
        <dbReference type="EMBL" id="EGF91133.1"/>
    </source>
</evidence>
<sequence>MSYRFRIALFTAITLSGSLAAGYALATHPFSPSRDAVAYAVDQGCLTWLREGGQLEDYVKRHSRTVKRNGKTAQKIIGRGGVTVEENDRGGCYIRSPRGKGAQLRDQVLNTLAEAGLKAEPFADYGPAVNRRNWSFVQETYCFRMNDQVFVMLISSSATGDYVPLQVTMHKDKDGTAAKLGLCQAA</sequence>
<keyword evidence="1" id="KW-0732">Signal</keyword>
<dbReference type="HOGENOM" id="CLU_1451653_0_0_5"/>
<evidence type="ECO:0000256" key="1">
    <source>
        <dbReference type="SAM" id="SignalP"/>
    </source>
</evidence>
<organism evidence="2 3">
    <name type="scientific">Asticcacaulis biprosthecium C19</name>
    <dbReference type="NCBI Taxonomy" id="715226"/>
    <lineage>
        <taxon>Bacteria</taxon>
        <taxon>Pseudomonadati</taxon>
        <taxon>Pseudomonadota</taxon>
        <taxon>Alphaproteobacteria</taxon>
        <taxon>Caulobacterales</taxon>
        <taxon>Caulobacteraceae</taxon>
        <taxon>Asticcacaulis</taxon>
    </lineage>
</organism>
<gene>
    <name evidence="2" type="ORF">ABI_25470</name>
</gene>
<proteinExistence type="predicted"/>